<dbReference type="PROSITE" id="PS50893">
    <property type="entry name" value="ABC_TRANSPORTER_2"/>
    <property type="match status" value="1"/>
</dbReference>
<dbReference type="InterPro" id="IPR017871">
    <property type="entry name" value="ABC_transporter-like_CS"/>
</dbReference>
<dbReference type="SUPFAM" id="SSF52540">
    <property type="entry name" value="P-loop containing nucleoside triphosphate hydrolases"/>
    <property type="match status" value="1"/>
</dbReference>
<dbReference type="PANTHER" id="PTHR42781:SF4">
    <property type="entry name" value="SPERMIDINE_PUTRESCINE IMPORT ATP-BINDING PROTEIN POTA"/>
    <property type="match status" value="1"/>
</dbReference>
<dbReference type="PANTHER" id="PTHR42781">
    <property type="entry name" value="SPERMIDINE/PUTRESCINE IMPORT ATP-BINDING PROTEIN POTA"/>
    <property type="match status" value="1"/>
</dbReference>
<dbReference type="Pfam" id="PF00005">
    <property type="entry name" value="ABC_tran"/>
    <property type="match status" value="1"/>
</dbReference>
<keyword evidence="2" id="KW-1003">Cell membrane</keyword>
<dbReference type="InterPro" id="IPR027417">
    <property type="entry name" value="P-loop_NTPase"/>
</dbReference>
<feature type="domain" description="ABC transporter" evidence="5">
    <location>
        <begin position="5"/>
        <end position="235"/>
    </location>
</feature>
<dbReference type="InterPro" id="IPR050093">
    <property type="entry name" value="ABC_SmlMolc_Importer"/>
</dbReference>
<proteinExistence type="predicted"/>
<sequence length="244" mass="27116">MVAGVSLVDVSKTFLDGKRAVSPLKDLSLTVQPGKLTTVLGKSGCGKTTLLKVICGLEKIDSGKIQFFRDDGSAFEDPKISLVFQDPRLLPWKSVRENLELAIRTLPVAEQEKRVNEVLELVQLSGTADLYPAQLSGGMAQRIGLARGIISRPDLLLLDEPFGALDFMTRSKLQMDFSKIQTELETTMLLITHDINEAVLLSDDIAFMRDGKIAESLDINLPKPRRYGDTNLSQYQKQLFNFFI</sequence>
<keyword evidence="2" id="KW-0472">Membrane</keyword>
<dbReference type="InterPro" id="IPR003593">
    <property type="entry name" value="AAA+_ATPase"/>
</dbReference>
<dbReference type="OrthoDB" id="9783039at2"/>
<dbReference type="GO" id="GO:0005524">
    <property type="term" value="F:ATP binding"/>
    <property type="evidence" value="ECO:0007669"/>
    <property type="project" value="UniProtKB-KW"/>
</dbReference>
<dbReference type="Gene3D" id="3.40.50.300">
    <property type="entry name" value="P-loop containing nucleotide triphosphate hydrolases"/>
    <property type="match status" value="1"/>
</dbReference>
<keyword evidence="3" id="KW-0547">Nucleotide-binding</keyword>
<evidence type="ECO:0000259" key="5">
    <source>
        <dbReference type="PROSITE" id="PS50893"/>
    </source>
</evidence>
<name>A0A6L6YJ65_9BURK</name>
<evidence type="ECO:0000256" key="3">
    <source>
        <dbReference type="ARBA" id="ARBA00022741"/>
    </source>
</evidence>
<dbReference type="EMBL" id="WSRP01000041">
    <property type="protein sequence ID" value="MVX57687.1"/>
    <property type="molecule type" value="Genomic_DNA"/>
</dbReference>
<dbReference type="SMART" id="SM00382">
    <property type="entry name" value="AAA"/>
    <property type="match status" value="1"/>
</dbReference>
<keyword evidence="4 6" id="KW-0067">ATP-binding</keyword>
<keyword evidence="7" id="KW-1185">Reference proteome</keyword>
<comment type="caution">
    <text evidence="6">The sequence shown here is derived from an EMBL/GenBank/DDBJ whole genome shotgun (WGS) entry which is preliminary data.</text>
</comment>
<evidence type="ECO:0000256" key="4">
    <source>
        <dbReference type="ARBA" id="ARBA00022840"/>
    </source>
</evidence>
<evidence type="ECO:0000256" key="1">
    <source>
        <dbReference type="ARBA" id="ARBA00022448"/>
    </source>
</evidence>
<organism evidence="6 7">
    <name type="scientific">Parasutterella muris</name>
    <dbReference type="NCBI Taxonomy" id="2565572"/>
    <lineage>
        <taxon>Bacteria</taxon>
        <taxon>Pseudomonadati</taxon>
        <taxon>Pseudomonadota</taxon>
        <taxon>Betaproteobacteria</taxon>
        <taxon>Burkholderiales</taxon>
        <taxon>Sutterellaceae</taxon>
        <taxon>Parasutterella</taxon>
    </lineage>
</organism>
<accession>A0A6L6YJ65</accession>
<evidence type="ECO:0000313" key="6">
    <source>
        <dbReference type="EMBL" id="MVX57687.1"/>
    </source>
</evidence>
<dbReference type="PROSITE" id="PS00211">
    <property type="entry name" value="ABC_TRANSPORTER_1"/>
    <property type="match status" value="1"/>
</dbReference>
<dbReference type="Proteomes" id="UP000472580">
    <property type="component" value="Unassembled WGS sequence"/>
</dbReference>
<gene>
    <name evidence="6" type="ORF">E5987_10855</name>
</gene>
<keyword evidence="1" id="KW-0813">Transport</keyword>
<dbReference type="InterPro" id="IPR003439">
    <property type="entry name" value="ABC_transporter-like_ATP-bd"/>
</dbReference>
<dbReference type="AlphaFoldDB" id="A0A6L6YJ65"/>
<reference evidence="6 7" key="1">
    <citation type="submission" date="2019-12" db="EMBL/GenBank/DDBJ databases">
        <title>Microbes associate with the intestines of laboratory mice.</title>
        <authorList>
            <person name="Navarre W."/>
            <person name="Wong E."/>
        </authorList>
    </citation>
    <scope>NUCLEOTIDE SEQUENCE [LARGE SCALE GENOMIC DNA]</scope>
    <source>
        <strain evidence="6 7">NM82_D38</strain>
    </source>
</reference>
<evidence type="ECO:0000313" key="7">
    <source>
        <dbReference type="Proteomes" id="UP000472580"/>
    </source>
</evidence>
<protein>
    <submittedName>
        <fullName evidence="6">ATP-binding cassette domain-containing protein</fullName>
    </submittedName>
</protein>
<dbReference type="GO" id="GO:0016887">
    <property type="term" value="F:ATP hydrolysis activity"/>
    <property type="evidence" value="ECO:0007669"/>
    <property type="project" value="InterPro"/>
</dbReference>
<evidence type="ECO:0000256" key="2">
    <source>
        <dbReference type="ARBA" id="ARBA00022475"/>
    </source>
</evidence>